<comment type="caution">
    <text evidence="2">The sequence shown here is derived from an EMBL/GenBank/DDBJ whole genome shotgun (WGS) entry which is preliminary data.</text>
</comment>
<proteinExistence type="predicted"/>
<dbReference type="EMBL" id="BKCJ010001320">
    <property type="protein sequence ID" value="GEU40579.1"/>
    <property type="molecule type" value="Genomic_DNA"/>
</dbReference>
<reference evidence="2" key="1">
    <citation type="journal article" date="2019" name="Sci. Rep.">
        <title>Draft genome of Tanacetum cinerariifolium, the natural source of mosquito coil.</title>
        <authorList>
            <person name="Yamashiro T."/>
            <person name="Shiraishi A."/>
            <person name="Satake H."/>
            <person name="Nakayama K."/>
        </authorList>
    </citation>
    <scope>NUCLEOTIDE SEQUENCE</scope>
</reference>
<sequence length="178" mass="21034">MKRKLKKPNSPSKQRTIIIEEEEEPEPAKKATSFKKPATKRQFAEKYYSSGLLERTIRRENILQSIDEGLFKMGKFRETLTEGAEDALHLGPEWDRVVADLTPKEKERYKSDIRAMNILLQGLPIDIYTLINHYNDAKYIWDNLKMLLKGSDLTKDKRESQLYDDFEHFCQEQRRNHS</sequence>
<organism evidence="2">
    <name type="scientific">Tanacetum cinerariifolium</name>
    <name type="common">Dalmatian daisy</name>
    <name type="synonym">Chrysanthemum cinerariifolium</name>
    <dbReference type="NCBI Taxonomy" id="118510"/>
    <lineage>
        <taxon>Eukaryota</taxon>
        <taxon>Viridiplantae</taxon>
        <taxon>Streptophyta</taxon>
        <taxon>Embryophyta</taxon>
        <taxon>Tracheophyta</taxon>
        <taxon>Spermatophyta</taxon>
        <taxon>Magnoliopsida</taxon>
        <taxon>eudicotyledons</taxon>
        <taxon>Gunneridae</taxon>
        <taxon>Pentapetalae</taxon>
        <taxon>asterids</taxon>
        <taxon>campanulids</taxon>
        <taxon>Asterales</taxon>
        <taxon>Asteraceae</taxon>
        <taxon>Asteroideae</taxon>
        <taxon>Anthemideae</taxon>
        <taxon>Anthemidinae</taxon>
        <taxon>Tanacetum</taxon>
    </lineage>
</organism>
<dbReference type="AlphaFoldDB" id="A0A6L2JV25"/>
<protein>
    <submittedName>
        <fullName evidence="2">Integrase, catalytic region, zinc finger, CCHC-type, peptidase aspartic, catalytic</fullName>
    </submittedName>
</protein>
<evidence type="ECO:0000313" key="2">
    <source>
        <dbReference type="EMBL" id="GEU40579.1"/>
    </source>
</evidence>
<gene>
    <name evidence="2" type="ORF">Tci_012557</name>
</gene>
<accession>A0A6L2JV25</accession>
<feature type="region of interest" description="Disordered" evidence="1">
    <location>
        <begin position="1"/>
        <end position="37"/>
    </location>
</feature>
<name>A0A6L2JV25_TANCI</name>
<evidence type="ECO:0000256" key="1">
    <source>
        <dbReference type="SAM" id="MobiDB-lite"/>
    </source>
</evidence>